<keyword evidence="2" id="KW-0805">Transcription regulation</keyword>
<keyword evidence="7" id="KW-1185">Reference proteome</keyword>
<dbReference type="KEGG" id="aprc:113857884"/>
<feature type="compositionally biased region" description="Basic and acidic residues" evidence="5">
    <location>
        <begin position="501"/>
        <end position="510"/>
    </location>
</feature>
<dbReference type="GeneID" id="113857884"/>
<dbReference type="InterPro" id="IPR043561">
    <property type="entry name" value="LHW-like"/>
</dbReference>
<dbReference type="PROSITE" id="PS50888">
    <property type="entry name" value="BHLH"/>
    <property type="match status" value="1"/>
</dbReference>
<gene>
    <name evidence="8" type="primary">LOC113857884</name>
</gene>
<sequence>MAMTEPQWNTLTTLCSENGWSYVIFWRIHPQNSLLLSVENVYYGDQLGEEIVNTLPKVHLMGEGFVGQAALTGKHRWVHSDAPTEELSVTGLHIFEDDSCLYQQFSSGIKTVAVISVKPCRVVQCGSKEKILERLEFVEKTQRLLMGIQDDEEKLYGWSLKYVDGDNSKMFLGMTYSSASLDDSSPIMDKNLKEGMIPIHGYSSHLGDQQTSTIAAHILSSDKDNTNSSITNLIAKNPSFGTWSGEVSSLESLGKQLVSEIRTQDVEDVHGKMENAFSCDKLAVQDSELTSLYSMHGLLGTFQDQIGNSPGIQHSAQSSIVTDSLSMVHELSKDLQPVDMLEELFKFFSMDDLCQLLAPSPEHSIYGTVTALDKSLELNPTSFGVVSSSGALDDEVPVTCQAPHSSLITAANLDGQETSTFMHSSGNSALDSMGIDLSCDQAEDWWGSMSTAATDTAFSDCIGGSRKRLFSELGIEELLNGSNFEDQLSTNRKRVVPAHEQPQKSVEHNKVTRKRARPGETTRPRPKDRQQIQDRIEELRGIIPNGGKCSIDHLLDRTIRYMLFLQSITKYADKLYEPNEPKLIEPKNEEVLKDSSMGGRKKCDGGITWAFEVGGQTMVCPIIVEDMGPPGQMLIEMLWEEQGSLLEMVDIIGGFGLNILKGKMEIREKKIWARFIVETPRVDSANKHCNISDAGFSSMSNYGKTDMPLLPIVMTETLG</sequence>
<keyword evidence="3" id="KW-0804">Transcription</keyword>
<evidence type="ECO:0000313" key="7">
    <source>
        <dbReference type="Proteomes" id="UP000694853"/>
    </source>
</evidence>
<accession>A0A8B8KQ39</accession>
<dbReference type="OrthoDB" id="1883654at2759"/>
<dbReference type="GO" id="GO:0046983">
    <property type="term" value="F:protein dimerization activity"/>
    <property type="evidence" value="ECO:0007669"/>
    <property type="project" value="InterPro"/>
</dbReference>
<evidence type="ECO:0000259" key="6">
    <source>
        <dbReference type="PROSITE" id="PS50888"/>
    </source>
</evidence>
<dbReference type="Proteomes" id="UP000694853">
    <property type="component" value="Unplaced"/>
</dbReference>
<dbReference type="SUPFAM" id="SSF47459">
    <property type="entry name" value="HLH, helix-loop-helix DNA-binding domain"/>
    <property type="match status" value="1"/>
</dbReference>
<comment type="subcellular location">
    <subcellularLocation>
        <location evidence="1">Nucleus</location>
    </subcellularLocation>
</comment>
<proteinExistence type="predicted"/>
<dbReference type="GO" id="GO:0003700">
    <property type="term" value="F:DNA-binding transcription factor activity"/>
    <property type="evidence" value="ECO:0007669"/>
    <property type="project" value="InterPro"/>
</dbReference>
<dbReference type="AlphaFoldDB" id="A0A8B8KQ39"/>
<dbReference type="PANTHER" id="PTHR46196">
    <property type="entry name" value="TRANSCRIPTION FACTOR BHLH155-LIKE ISOFORM X1-RELATED"/>
    <property type="match status" value="1"/>
</dbReference>
<dbReference type="Pfam" id="PF23176">
    <property type="entry name" value="bHLH_LHW"/>
    <property type="match status" value="1"/>
</dbReference>
<keyword evidence="4" id="KW-0539">Nucleus</keyword>
<protein>
    <submittedName>
        <fullName evidence="8">Transcription factor bHLH157-like</fullName>
    </submittedName>
</protein>
<dbReference type="Pfam" id="PF14215">
    <property type="entry name" value="bHLH-MYC_N"/>
    <property type="match status" value="1"/>
</dbReference>
<organism evidence="7 8">
    <name type="scientific">Abrus precatorius</name>
    <name type="common">Indian licorice</name>
    <name type="synonym">Glycine abrus</name>
    <dbReference type="NCBI Taxonomy" id="3816"/>
    <lineage>
        <taxon>Eukaryota</taxon>
        <taxon>Viridiplantae</taxon>
        <taxon>Streptophyta</taxon>
        <taxon>Embryophyta</taxon>
        <taxon>Tracheophyta</taxon>
        <taxon>Spermatophyta</taxon>
        <taxon>Magnoliopsida</taxon>
        <taxon>eudicotyledons</taxon>
        <taxon>Gunneridae</taxon>
        <taxon>Pentapetalae</taxon>
        <taxon>rosids</taxon>
        <taxon>fabids</taxon>
        <taxon>Fabales</taxon>
        <taxon>Fabaceae</taxon>
        <taxon>Papilionoideae</taxon>
        <taxon>50 kb inversion clade</taxon>
        <taxon>NPAAA clade</taxon>
        <taxon>indigoferoid/millettioid clade</taxon>
        <taxon>Abreae</taxon>
        <taxon>Abrus</taxon>
    </lineage>
</organism>
<reference evidence="7" key="1">
    <citation type="journal article" date="2019" name="Toxins">
        <title>Detection of Abrin-Like and Prepropulchellin-Like Toxin Genes and Transcripts Using Whole Genome Sequencing and Full-Length Transcript Sequencing of Abrus precatorius.</title>
        <authorList>
            <person name="Hovde B.T."/>
            <person name="Daligault H.E."/>
            <person name="Hanschen E.R."/>
            <person name="Kunde Y.A."/>
            <person name="Johnson M.B."/>
            <person name="Starkenburg S.R."/>
            <person name="Johnson S.L."/>
        </authorList>
    </citation>
    <scope>NUCLEOTIDE SEQUENCE [LARGE SCALE GENOMIC DNA]</scope>
</reference>
<dbReference type="GO" id="GO:0005634">
    <property type="term" value="C:nucleus"/>
    <property type="evidence" value="ECO:0007669"/>
    <property type="project" value="UniProtKB-SubCell"/>
</dbReference>
<dbReference type="InterPro" id="IPR011598">
    <property type="entry name" value="bHLH_dom"/>
</dbReference>
<dbReference type="InterPro" id="IPR036638">
    <property type="entry name" value="HLH_DNA-bd_sf"/>
</dbReference>
<feature type="compositionally biased region" description="Basic and acidic residues" evidence="5">
    <location>
        <begin position="517"/>
        <end position="531"/>
    </location>
</feature>
<dbReference type="RefSeq" id="XP_027345955.1">
    <property type="nucleotide sequence ID" value="XM_027490154.1"/>
</dbReference>
<dbReference type="InterPro" id="IPR025610">
    <property type="entry name" value="MYC/MYB_N"/>
</dbReference>
<evidence type="ECO:0000256" key="3">
    <source>
        <dbReference type="ARBA" id="ARBA00023163"/>
    </source>
</evidence>
<dbReference type="PANTHER" id="PTHR46196:SF2">
    <property type="entry name" value="TRANSCRIPTION FACTOR BHLH157"/>
    <property type="match status" value="1"/>
</dbReference>
<feature type="region of interest" description="Disordered" evidence="5">
    <location>
        <begin position="491"/>
        <end position="531"/>
    </location>
</feature>
<evidence type="ECO:0000256" key="2">
    <source>
        <dbReference type="ARBA" id="ARBA00023015"/>
    </source>
</evidence>
<feature type="domain" description="BHLH" evidence="6">
    <location>
        <begin position="516"/>
        <end position="565"/>
    </location>
</feature>
<evidence type="ECO:0000256" key="1">
    <source>
        <dbReference type="ARBA" id="ARBA00004123"/>
    </source>
</evidence>
<name>A0A8B8KQ39_ABRPR</name>
<evidence type="ECO:0000256" key="4">
    <source>
        <dbReference type="ARBA" id="ARBA00023242"/>
    </source>
</evidence>
<evidence type="ECO:0000313" key="8">
    <source>
        <dbReference type="RefSeq" id="XP_027345955.1"/>
    </source>
</evidence>
<evidence type="ECO:0000256" key="5">
    <source>
        <dbReference type="SAM" id="MobiDB-lite"/>
    </source>
</evidence>
<reference evidence="8" key="2">
    <citation type="submission" date="2025-08" db="UniProtKB">
        <authorList>
            <consortium name="RefSeq"/>
        </authorList>
    </citation>
    <scope>IDENTIFICATION</scope>
    <source>
        <tissue evidence="8">Young leaves</tissue>
    </source>
</reference>